<feature type="region of interest" description="Disordered" evidence="1">
    <location>
        <begin position="1"/>
        <end position="31"/>
    </location>
</feature>
<comment type="caution">
    <text evidence="2">The sequence shown here is derived from an EMBL/GenBank/DDBJ whole genome shotgun (WGS) entry which is preliminary data.</text>
</comment>
<evidence type="ECO:0000313" key="3">
    <source>
        <dbReference type="Proteomes" id="UP000740926"/>
    </source>
</evidence>
<dbReference type="AlphaFoldDB" id="A0A9P6XMI4"/>
<accession>A0A9P6XMI4</accession>
<dbReference type="EMBL" id="JAANIU010018817">
    <property type="protein sequence ID" value="KAG1525016.1"/>
    <property type="molecule type" value="Genomic_DNA"/>
</dbReference>
<keyword evidence="3" id="KW-1185">Reference proteome</keyword>
<proteinExistence type="predicted"/>
<organism evidence="2 3">
    <name type="scientific">Rhizopus delemar</name>
    <dbReference type="NCBI Taxonomy" id="936053"/>
    <lineage>
        <taxon>Eukaryota</taxon>
        <taxon>Fungi</taxon>
        <taxon>Fungi incertae sedis</taxon>
        <taxon>Mucoromycota</taxon>
        <taxon>Mucoromycotina</taxon>
        <taxon>Mucoromycetes</taxon>
        <taxon>Mucorales</taxon>
        <taxon>Mucorineae</taxon>
        <taxon>Rhizopodaceae</taxon>
        <taxon>Rhizopus</taxon>
    </lineage>
</organism>
<feature type="compositionally biased region" description="Polar residues" evidence="1">
    <location>
        <begin position="12"/>
        <end position="23"/>
    </location>
</feature>
<name>A0A9P6XMI4_9FUNG</name>
<evidence type="ECO:0000256" key="1">
    <source>
        <dbReference type="SAM" id="MobiDB-lite"/>
    </source>
</evidence>
<dbReference type="Proteomes" id="UP000740926">
    <property type="component" value="Unassembled WGS sequence"/>
</dbReference>
<protein>
    <submittedName>
        <fullName evidence="2">Uncharacterized protein</fullName>
    </submittedName>
</protein>
<evidence type="ECO:0000313" key="2">
    <source>
        <dbReference type="EMBL" id="KAG1525016.1"/>
    </source>
</evidence>
<sequence length="83" mass="8963">MKTPSVAMHSKALTQSSFTSLRGTSGRWRRPNMASTQIGRFTAKIHGQGATDRMADPMVGPSTDITATVVALMLMPRPSIFRG</sequence>
<gene>
    <name evidence="2" type="ORF">G6F50_018485</name>
</gene>
<reference evidence="2 3" key="1">
    <citation type="journal article" date="2020" name="Microb. Genom.">
        <title>Genetic diversity of clinical and environmental Mucorales isolates obtained from an investigation of mucormycosis cases among solid organ transplant recipients.</title>
        <authorList>
            <person name="Nguyen M.H."/>
            <person name="Kaul D."/>
            <person name="Muto C."/>
            <person name="Cheng S.J."/>
            <person name="Richter R.A."/>
            <person name="Bruno V.M."/>
            <person name="Liu G."/>
            <person name="Beyhan S."/>
            <person name="Sundermann A.J."/>
            <person name="Mounaud S."/>
            <person name="Pasculle A.W."/>
            <person name="Nierman W.C."/>
            <person name="Driscoll E."/>
            <person name="Cumbie R."/>
            <person name="Clancy C.J."/>
            <person name="Dupont C.L."/>
        </authorList>
    </citation>
    <scope>NUCLEOTIDE SEQUENCE [LARGE SCALE GENOMIC DNA]</scope>
    <source>
        <strain evidence="2 3">GL24</strain>
    </source>
</reference>